<comment type="caution">
    <text evidence="1">The sequence shown here is derived from an EMBL/GenBank/DDBJ whole genome shotgun (WGS) entry which is preliminary data.</text>
</comment>
<keyword evidence="2" id="KW-1185">Reference proteome</keyword>
<reference evidence="1 2" key="1">
    <citation type="submission" date="2024-01" db="EMBL/GenBank/DDBJ databases">
        <authorList>
            <person name="Waweru B."/>
        </authorList>
    </citation>
    <scope>NUCLEOTIDE SEQUENCE [LARGE SCALE GENOMIC DNA]</scope>
</reference>
<protein>
    <submittedName>
        <fullName evidence="1">Uncharacterized protein</fullName>
    </submittedName>
</protein>
<evidence type="ECO:0000313" key="2">
    <source>
        <dbReference type="Proteomes" id="UP001314170"/>
    </source>
</evidence>
<evidence type="ECO:0000313" key="1">
    <source>
        <dbReference type="EMBL" id="CAK7356745.1"/>
    </source>
</evidence>
<sequence>MEVRDISPSKLTYAILINAYVPMEDTGIPNSSLCGEGLLYSFQWLSRCIPIILLLSGCYMQHQLRVSTYKTNALVRKWDRVTQLRSLLVASEIIKLLCCSGYLKSSCKKLLVDLSLQFTKMLVTVKYTDTAMMPMIWTSLAIRRKWSNEMGRPAARIPSDICAD</sequence>
<dbReference type="Proteomes" id="UP001314170">
    <property type="component" value="Unassembled WGS sequence"/>
</dbReference>
<gene>
    <name evidence="1" type="ORF">DCAF_LOCUS27024</name>
</gene>
<name>A0AAV1SW31_9ROSI</name>
<accession>A0AAV1SW31</accession>
<dbReference type="AlphaFoldDB" id="A0AAV1SW31"/>
<proteinExistence type="predicted"/>
<organism evidence="1 2">
    <name type="scientific">Dovyalis caffra</name>
    <dbReference type="NCBI Taxonomy" id="77055"/>
    <lineage>
        <taxon>Eukaryota</taxon>
        <taxon>Viridiplantae</taxon>
        <taxon>Streptophyta</taxon>
        <taxon>Embryophyta</taxon>
        <taxon>Tracheophyta</taxon>
        <taxon>Spermatophyta</taxon>
        <taxon>Magnoliopsida</taxon>
        <taxon>eudicotyledons</taxon>
        <taxon>Gunneridae</taxon>
        <taxon>Pentapetalae</taxon>
        <taxon>rosids</taxon>
        <taxon>fabids</taxon>
        <taxon>Malpighiales</taxon>
        <taxon>Salicaceae</taxon>
        <taxon>Flacourtieae</taxon>
        <taxon>Dovyalis</taxon>
    </lineage>
</organism>
<dbReference type="EMBL" id="CAWUPB010001197">
    <property type="protein sequence ID" value="CAK7356745.1"/>
    <property type="molecule type" value="Genomic_DNA"/>
</dbReference>